<sequence>MQPLPTDFDPIRAERAEADLLIGQTFRFRVPKHSLLRFFGASERTFHIKRPSYGTMTHISRVLIGLNFDLHKLHEYSPAENVKLMAENAERMARIVAITVLMDKWMIKWFGDWMTEYFLYRVDPGKMLEMVRLINLMADMTDFTHSIALLTARRRTTEPLPIEPNRPASPPPSAA</sequence>
<comment type="caution">
    <text evidence="1">The sequence shown here is derived from an EMBL/GenBank/DDBJ whole genome shotgun (WGS) entry which is preliminary data.</text>
</comment>
<keyword evidence="2" id="KW-1185">Reference proteome</keyword>
<name>A0ABS3JCW0_9BACT</name>
<dbReference type="Proteomes" id="UP000664628">
    <property type="component" value="Unassembled WGS sequence"/>
</dbReference>
<evidence type="ECO:0000313" key="2">
    <source>
        <dbReference type="Proteomes" id="UP000664628"/>
    </source>
</evidence>
<gene>
    <name evidence="1" type="ORF">J2I46_01720</name>
</gene>
<organism evidence="1 2">
    <name type="scientific">Fibrella forsythiae</name>
    <dbReference type="NCBI Taxonomy" id="2817061"/>
    <lineage>
        <taxon>Bacteria</taxon>
        <taxon>Pseudomonadati</taxon>
        <taxon>Bacteroidota</taxon>
        <taxon>Cytophagia</taxon>
        <taxon>Cytophagales</taxon>
        <taxon>Spirosomataceae</taxon>
        <taxon>Fibrella</taxon>
    </lineage>
</organism>
<evidence type="ECO:0000313" key="1">
    <source>
        <dbReference type="EMBL" id="MBO0947281.1"/>
    </source>
</evidence>
<protein>
    <submittedName>
        <fullName evidence="1">Uncharacterized protein</fullName>
    </submittedName>
</protein>
<dbReference type="RefSeq" id="WP_207327197.1">
    <property type="nucleotide sequence ID" value="NZ_JAFMYW010000001.1"/>
</dbReference>
<reference evidence="1 2" key="1">
    <citation type="submission" date="2021-03" db="EMBL/GenBank/DDBJ databases">
        <title>Fibrella sp. HMF5405 genome sequencing and assembly.</title>
        <authorList>
            <person name="Kang H."/>
            <person name="Kim H."/>
            <person name="Bae S."/>
            <person name="Joh K."/>
        </authorList>
    </citation>
    <scope>NUCLEOTIDE SEQUENCE [LARGE SCALE GENOMIC DNA]</scope>
    <source>
        <strain evidence="1 2">HMF5405</strain>
    </source>
</reference>
<accession>A0ABS3JCW0</accession>
<proteinExistence type="predicted"/>
<dbReference type="EMBL" id="JAFMYW010000001">
    <property type="protein sequence ID" value="MBO0947281.1"/>
    <property type="molecule type" value="Genomic_DNA"/>
</dbReference>